<sequence length="769" mass="88521">MPIADYHRQIFDFLEKYRQAHPDENITYALREKEHRERPRTEFLFTGDSDRYIFVGMYAPHNGRKKTRSIGIQFEYNKQQDQIKRVCLSIAFDDPDLTACWPVYEEIIQQLGSRLFTESRPKRFKYYYDLPDWRESLLHFLSNEKPVIDEIIRRHGEEYTFFISENSLERNLAYITENGTGKIQGRSTLEIPYKSRYYWKYDSELLNEFLPKSGTKTIIGFPISHTYPGSLKPFNSLKELELHLGDSKNKFANLRNSLYFRDALNGDVVFASRGRNEITAIGVFTDNYQFRSNEPIPHIRPVEWLADQAWTYTSNLFPDQPTLFAPDKFAYTNVGPQILQQYVEKYPQYLPLFKQRGLVEEGVIDELQTAPMTPAPIYPKNIILYGPPGTGKTYSTVDLAVQIVDGVRGKSHQDSKTRFDVLLGDQIEFITFHQNYTYEDFVVGIKPDLDDTGSGLRFSRHEGIFYRIAKRAGQNFQASGSNSSMLNLRPFEEVLEELIQPLVDHNQPVPIPMPSGISYTLIRIEGQRIRIKKSGGDEGHMLTIPTLRDLYEGTVEMQSGGMRTYYGPIITLLQERGKLDGSRSTVLPKNYVLVIDEVNRANMSRVFGELITLLEEDKRLGAENEIRLTLPSGEQFAVPPNLYIIGTMNTADKSLALLDIALRRRFEFIGKYPQYDIPGMDQAVAILLQKLNEAIHKHKQSADFLIGHAYFIGKQNGQLKSVFQNRVIPLLMEYFSGRTDLVASLLAESGIPTRKNEYTFQLEVTHDEL</sequence>
<dbReference type="PANTHER" id="PTHR37291">
    <property type="entry name" value="5-METHYLCYTOSINE-SPECIFIC RESTRICTION ENZYME B"/>
    <property type="match status" value="1"/>
</dbReference>
<dbReference type="InterPro" id="IPR011704">
    <property type="entry name" value="ATPase_dyneun-rel_AAA"/>
</dbReference>
<evidence type="ECO:0000313" key="2">
    <source>
        <dbReference type="EMBL" id="GAA4448683.1"/>
    </source>
</evidence>
<gene>
    <name evidence="2" type="ORF">GCM10023189_06910</name>
</gene>
<dbReference type="InterPro" id="IPR027417">
    <property type="entry name" value="P-loop_NTPase"/>
</dbReference>
<dbReference type="SMART" id="SM00382">
    <property type="entry name" value="AAA"/>
    <property type="match status" value="1"/>
</dbReference>
<reference evidence="3" key="1">
    <citation type="journal article" date="2019" name="Int. J. Syst. Evol. Microbiol.">
        <title>The Global Catalogue of Microorganisms (GCM) 10K type strain sequencing project: providing services to taxonomists for standard genome sequencing and annotation.</title>
        <authorList>
            <consortium name="The Broad Institute Genomics Platform"/>
            <consortium name="The Broad Institute Genome Sequencing Center for Infectious Disease"/>
            <person name="Wu L."/>
            <person name="Ma J."/>
        </authorList>
    </citation>
    <scope>NUCLEOTIDE SEQUENCE [LARGE SCALE GENOMIC DNA]</scope>
    <source>
        <strain evidence="3">JCM 17927</strain>
    </source>
</reference>
<keyword evidence="3" id="KW-1185">Reference proteome</keyword>
<proteinExistence type="predicted"/>
<feature type="domain" description="AAA+ ATPase" evidence="1">
    <location>
        <begin position="378"/>
        <end position="676"/>
    </location>
</feature>
<dbReference type="Proteomes" id="UP001501175">
    <property type="component" value="Unassembled WGS sequence"/>
</dbReference>
<evidence type="ECO:0000259" key="1">
    <source>
        <dbReference type="SMART" id="SM00382"/>
    </source>
</evidence>
<dbReference type="SUPFAM" id="SSF52540">
    <property type="entry name" value="P-loop containing nucleoside triphosphate hydrolases"/>
    <property type="match status" value="1"/>
</dbReference>
<protein>
    <recommendedName>
        <fullName evidence="1">AAA+ ATPase domain-containing protein</fullName>
    </recommendedName>
</protein>
<dbReference type="RefSeq" id="WP_345240568.1">
    <property type="nucleotide sequence ID" value="NZ_BAABHD010000005.1"/>
</dbReference>
<dbReference type="InterPro" id="IPR052934">
    <property type="entry name" value="Methyl-DNA_Rec/Restrict_Enz"/>
</dbReference>
<evidence type="ECO:0000313" key="3">
    <source>
        <dbReference type="Proteomes" id="UP001501175"/>
    </source>
</evidence>
<dbReference type="PANTHER" id="PTHR37291:SF1">
    <property type="entry name" value="TYPE IV METHYL-DIRECTED RESTRICTION ENZYME ECOKMCRB SUBUNIT"/>
    <property type="match status" value="1"/>
</dbReference>
<dbReference type="EMBL" id="BAABHD010000005">
    <property type="protein sequence ID" value="GAA4448683.1"/>
    <property type="molecule type" value="Genomic_DNA"/>
</dbReference>
<comment type="caution">
    <text evidence="2">The sequence shown here is derived from an EMBL/GenBank/DDBJ whole genome shotgun (WGS) entry which is preliminary data.</text>
</comment>
<accession>A0ABP8MEL3</accession>
<organism evidence="2 3">
    <name type="scientific">Nibrella saemangeumensis</name>
    <dbReference type="NCBI Taxonomy" id="1084526"/>
    <lineage>
        <taxon>Bacteria</taxon>
        <taxon>Pseudomonadati</taxon>
        <taxon>Bacteroidota</taxon>
        <taxon>Cytophagia</taxon>
        <taxon>Cytophagales</taxon>
        <taxon>Spirosomataceae</taxon>
        <taxon>Nibrella</taxon>
    </lineage>
</organism>
<dbReference type="InterPro" id="IPR003593">
    <property type="entry name" value="AAA+_ATPase"/>
</dbReference>
<dbReference type="Gene3D" id="3.40.50.300">
    <property type="entry name" value="P-loop containing nucleotide triphosphate hydrolases"/>
    <property type="match status" value="2"/>
</dbReference>
<name>A0ABP8MEL3_9BACT</name>
<dbReference type="Pfam" id="PF07728">
    <property type="entry name" value="AAA_5"/>
    <property type="match status" value="1"/>
</dbReference>